<dbReference type="PANTHER" id="PTHR48097">
    <property type="entry name" value="L-THREONINE ALDOLASE-RELATED"/>
    <property type="match status" value="1"/>
</dbReference>
<comment type="cofactor">
    <cofactor evidence="1">
        <name>pyridoxal 5'-phosphate</name>
        <dbReference type="ChEBI" id="CHEBI:597326"/>
    </cofactor>
</comment>
<name>A0A9D1IIP0_9BURK</name>
<keyword evidence="6" id="KW-0808">Transferase</keyword>
<comment type="similarity">
    <text evidence="2">Belongs to the threonine aldolase family.</text>
</comment>
<evidence type="ECO:0000256" key="3">
    <source>
        <dbReference type="ARBA" id="ARBA00011881"/>
    </source>
</evidence>
<reference evidence="6" key="2">
    <citation type="journal article" date="2021" name="PeerJ">
        <title>Extensive microbial diversity within the chicken gut microbiome revealed by metagenomics and culture.</title>
        <authorList>
            <person name="Gilroy R."/>
            <person name="Ravi A."/>
            <person name="Getino M."/>
            <person name="Pursley I."/>
            <person name="Horton D.L."/>
            <person name="Alikhan N.F."/>
            <person name="Baker D."/>
            <person name="Gharbi K."/>
            <person name="Hall N."/>
            <person name="Watson M."/>
            <person name="Adriaenssens E.M."/>
            <person name="Foster-Nyarko E."/>
            <person name="Jarju S."/>
            <person name="Secka A."/>
            <person name="Antonio M."/>
            <person name="Oren A."/>
            <person name="Chaudhuri R.R."/>
            <person name="La Ragione R."/>
            <person name="Hildebrand F."/>
            <person name="Pallen M.J."/>
        </authorList>
    </citation>
    <scope>NUCLEOTIDE SEQUENCE</scope>
    <source>
        <strain evidence="6">7463</strain>
    </source>
</reference>
<evidence type="ECO:0000259" key="5">
    <source>
        <dbReference type="Pfam" id="PF01212"/>
    </source>
</evidence>
<organism evidence="6 7">
    <name type="scientific">Candidatus Aphodousia faecigallinarum</name>
    <dbReference type="NCBI Taxonomy" id="2840677"/>
    <lineage>
        <taxon>Bacteria</taxon>
        <taxon>Pseudomonadati</taxon>
        <taxon>Pseudomonadota</taxon>
        <taxon>Betaproteobacteria</taxon>
        <taxon>Burkholderiales</taxon>
        <taxon>Sutterellaceae</taxon>
        <taxon>Sutterellaceae incertae sedis</taxon>
        <taxon>Candidatus Aphodousia</taxon>
    </lineage>
</organism>
<evidence type="ECO:0000313" key="7">
    <source>
        <dbReference type="Proteomes" id="UP000824083"/>
    </source>
</evidence>
<protein>
    <submittedName>
        <fullName evidence="6">Aminotransferase class I/II-fold pyridoxal phosphate-dependent enzyme</fullName>
    </submittedName>
</protein>
<evidence type="ECO:0000256" key="4">
    <source>
        <dbReference type="ARBA" id="ARBA00022898"/>
    </source>
</evidence>
<evidence type="ECO:0000256" key="1">
    <source>
        <dbReference type="ARBA" id="ARBA00001933"/>
    </source>
</evidence>
<dbReference type="GO" id="GO:0008483">
    <property type="term" value="F:transaminase activity"/>
    <property type="evidence" value="ECO:0007669"/>
    <property type="project" value="UniProtKB-KW"/>
</dbReference>
<keyword evidence="6" id="KW-0032">Aminotransferase</keyword>
<keyword evidence="4" id="KW-0663">Pyridoxal phosphate</keyword>
<dbReference type="GO" id="GO:0016829">
    <property type="term" value="F:lyase activity"/>
    <property type="evidence" value="ECO:0007669"/>
    <property type="project" value="InterPro"/>
</dbReference>
<reference evidence="6" key="1">
    <citation type="submission" date="2020-10" db="EMBL/GenBank/DDBJ databases">
        <authorList>
            <person name="Gilroy R."/>
        </authorList>
    </citation>
    <scope>NUCLEOTIDE SEQUENCE</scope>
    <source>
        <strain evidence="6">7463</strain>
    </source>
</reference>
<evidence type="ECO:0000256" key="2">
    <source>
        <dbReference type="ARBA" id="ARBA00006966"/>
    </source>
</evidence>
<dbReference type="Pfam" id="PF01212">
    <property type="entry name" value="Beta_elim_lyase"/>
    <property type="match status" value="1"/>
</dbReference>
<sequence>MIRLACDYQEGCHPKILERMVQTNLESTPGYGTDEYCESAKEKIKAACQAPDSEVFLLIGGTQTNATVIRSILRPCEGVIAVTSGHINGHEAGAIELGGHKVLTIEPHDGKMVAAELDQYIVDTLTAPSWDHGVIPAMVYISQATETGSVYTLAELEAISAVCHKHNMPLFIDGARMGYALASDGADMTLADMARLVDVFYIGGTKVGALLGEAVVFTNTKLSKNFFTIMKQGGAVLAKGRLLGLQFDTLFTDNLYFEISRHAIDMAMKLKAALKQKGYRFYSESPSNQQFVILDNEKLAELEKEVQVSHWCKVDETHTAVRFCTSWATTEENIDRVIDLL</sequence>
<dbReference type="Proteomes" id="UP000824083">
    <property type="component" value="Unassembled WGS sequence"/>
</dbReference>
<accession>A0A9D1IIP0</accession>
<dbReference type="InterPro" id="IPR015422">
    <property type="entry name" value="PyrdxlP-dep_Trfase_small"/>
</dbReference>
<dbReference type="Gene3D" id="3.40.640.10">
    <property type="entry name" value="Type I PLP-dependent aspartate aminotransferase-like (Major domain)"/>
    <property type="match status" value="1"/>
</dbReference>
<dbReference type="EMBL" id="DVMY01000068">
    <property type="protein sequence ID" value="HIU37441.1"/>
    <property type="molecule type" value="Genomic_DNA"/>
</dbReference>
<comment type="caution">
    <text evidence="6">The sequence shown here is derived from an EMBL/GenBank/DDBJ whole genome shotgun (WGS) entry which is preliminary data.</text>
</comment>
<evidence type="ECO:0000313" key="6">
    <source>
        <dbReference type="EMBL" id="HIU37441.1"/>
    </source>
</evidence>
<feature type="domain" description="Aromatic amino acid beta-eliminating lyase/threonine aldolase" evidence="5">
    <location>
        <begin position="14"/>
        <end position="240"/>
    </location>
</feature>
<dbReference type="InterPro" id="IPR015421">
    <property type="entry name" value="PyrdxlP-dep_Trfase_major"/>
</dbReference>
<gene>
    <name evidence="6" type="ORF">IAC56_04120</name>
</gene>
<dbReference type="GO" id="GO:0006520">
    <property type="term" value="P:amino acid metabolic process"/>
    <property type="evidence" value="ECO:0007669"/>
    <property type="project" value="InterPro"/>
</dbReference>
<dbReference type="Gene3D" id="3.90.1150.10">
    <property type="entry name" value="Aspartate Aminotransferase, domain 1"/>
    <property type="match status" value="1"/>
</dbReference>
<dbReference type="InterPro" id="IPR001597">
    <property type="entry name" value="ArAA_b-elim_lyase/Thr_aldolase"/>
</dbReference>
<proteinExistence type="inferred from homology"/>
<dbReference type="SUPFAM" id="SSF53383">
    <property type="entry name" value="PLP-dependent transferases"/>
    <property type="match status" value="1"/>
</dbReference>
<comment type="subunit">
    <text evidence="3">Homotetramer.</text>
</comment>
<dbReference type="AlphaFoldDB" id="A0A9D1IIP0"/>
<dbReference type="PANTHER" id="PTHR48097:SF5">
    <property type="entry name" value="LOW SPECIFICITY L-THREONINE ALDOLASE"/>
    <property type="match status" value="1"/>
</dbReference>
<dbReference type="InterPro" id="IPR015424">
    <property type="entry name" value="PyrdxlP-dep_Trfase"/>
</dbReference>